<dbReference type="PROSITE" id="PS51278">
    <property type="entry name" value="GATASE_TYPE_2"/>
    <property type="match status" value="1"/>
</dbReference>
<evidence type="ECO:0000313" key="8">
    <source>
        <dbReference type="Proteomes" id="UP001497444"/>
    </source>
</evidence>
<dbReference type="PANTHER" id="PTHR45937">
    <property type="entry name" value="ASPARAGINE SYNTHETASE DOMAIN-CONTAINING PROTEIN 1"/>
    <property type="match status" value="1"/>
</dbReference>
<dbReference type="InterPro" id="IPR051857">
    <property type="entry name" value="Asn_synthetase_domain"/>
</dbReference>
<gene>
    <name evidence="7" type="ORF">CSSPJE1EN1_LOCUS17174</name>
</gene>
<evidence type="ECO:0000259" key="6">
    <source>
        <dbReference type="PROSITE" id="PS51278"/>
    </source>
</evidence>
<proteinExistence type="predicted"/>
<dbReference type="SUPFAM" id="SSF56235">
    <property type="entry name" value="N-terminal nucleophile aminohydrolases (Ntn hydrolases)"/>
    <property type="match status" value="1"/>
</dbReference>
<name>A0ABP0WZU4_9BRYO</name>
<keyword evidence="1" id="KW-0028">Amino-acid biosynthesis</keyword>
<organism evidence="7 8">
    <name type="scientific">Sphagnum jensenii</name>
    <dbReference type="NCBI Taxonomy" id="128206"/>
    <lineage>
        <taxon>Eukaryota</taxon>
        <taxon>Viridiplantae</taxon>
        <taxon>Streptophyta</taxon>
        <taxon>Embryophyta</taxon>
        <taxon>Bryophyta</taxon>
        <taxon>Sphagnophytina</taxon>
        <taxon>Sphagnopsida</taxon>
        <taxon>Sphagnales</taxon>
        <taxon>Sphagnaceae</taxon>
        <taxon>Sphagnum</taxon>
    </lineage>
</organism>
<protein>
    <recommendedName>
        <fullName evidence="6">Glutamine amidotransferase type-2 domain-containing protein</fullName>
    </recommendedName>
</protein>
<accession>A0ABP0WZU4</accession>
<dbReference type="InterPro" id="IPR014729">
    <property type="entry name" value="Rossmann-like_a/b/a_fold"/>
</dbReference>
<feature type="domain" description="Glutamine amidotransferase type-2" evidence="6">
    <location>
        <begin position="2"/>
        <end position="267"/>
    </location>
</feature>
<dbReference type="Pfam" id="PF00733">
    <property type="entry name" value="Asn_synthase"/>
    <property type="match status" value="1"/>
</dbReference>
<dbReference type="SUPFAM" id="SSF52402">
    <property type="entry name" value="Adenine nucleotide alpha hydrolases-like"/>
    <property type="match status" value="1"/>
</dbReference>
<reference evidence="7" key="1">
    <citation type="submission" date="2024-02" db="EMBL/GenBank/DDBJ databases">
        <authorList>
            <consortium name="ELIXIR-Norway"/>
            <consortium name="Elixir Norway"/>
        </authorList>
    </citation>
    <scope>NUCLEOTIDE SEQUENCE</scope>
</reference>
<dbReference type="CDD" id="cd01991">
    <property type="entry name" value="Asn_synthase_B_C"/>
    <property type="match status" value="1"/>
</dbReference>
<keyword evidence="5" id="KW-0732">Signal</keyword>
<keyword evidence="3" id="KW-0315">Glutamine amidotransferase</keyword>
<evidence type="ECO:0000256" key="3">
    <source>
        <dbReference type="ARBA" id="ARBA00022962"/>
    </source>
</evidence>
<dbReference type="InterPro" id="IPR029055">
    <property type="entry name" value="Ntn_hydrolases_N"/>
</dbReference>
<feature type="signal peptide" evidence="5">
    <location>
        <begin position="1"/>
        <end position="18"/>
    </location>
</feature>
<feature type="compositionally biased region" description="Polar residues" evidence="4">
    <location>
        <begin position="635"/>
        <end position="646"/>
    </location>
</feature>
<dbReference type="Gene3D" id="3.60.20.10">
    <property type="entry name" value="Glutamine Phosphoribosylpyrophosphate, subunit 1, domain 1"/>
    <property type="match status" value="1"/>
</dbReference>
<evidence type="ECO:0000256" key="4">
    <source>
        <dbReference type="SAM" id="MobiDB-lite"/>
    </source>
</evidence>
<evidence type="ECO:0000313" key="7">
    <source>
        <dbReference type="EMBL" id="CAK9271696.1"/>
    </source>
</evidence>
<evidence type="ECO:0000256" key="2">
    <source>
        <dbReference type="ARBA" id="ARBA00022888"/>
    </source>
</evidence>
<keyword evidence="8" id="KW-1185">Reference proteome</keyword>
<dbReference type="PANTHER" id="PTHR45937:SF1">
    <property type="entry name" value="ASPARAGINE SYNTHETASE DOMAIN-CONTAINING PROTEIN 1"/>
    <property type="match status" value="1"/>
</dbReference>
<dbReference type="Proteomes" id="UP001497444">
    <property type="component" value="Chromosome 4"/>
</dbReference>
<feature type="chain" id="PRO_5046806335" description="Glutamine amidotransferase type-2 domain-containing protein" evidence="5">
    <location>
        <begin position="19"/>
        <end position="655"/>
    </location>
</feature>
<keyword evidence="2" id="KW-0061">Asparagine biosynthesis</keyword>
<dbReference type="InterPro" id="IPR017932">
    <property type="entry name" value="GATase_2_dom"/>
</dbReference>
<feature type="region of interest" description="Disordered" evidence="4">
    <location>
        <begin position="629"/>
        <end position="655"/>
    </location>
</feature>
<sequence length="655" mass="72167">MCGIALILSGFHIEGCLASSTGEPPTCEQQDTAIGGPCIKEICDALIHRGPDSLGTVRIHAKQFLSQKGMVEVDKGINDSMHNTSSNGCDATMDFVGASLQLRGTYPISQPLQDSSGNLLIFNGEVFGGLEIRVGKNDAEVLMNSLRDCCPCPCHAFPKTCGEVCHCILDLLSDYHKTVPDVLSSLRGPWALIYWQVASQVLWFGRDAIGRRSLLLHRPSLFDPRFLLTSVAPTKNFLTAKGVHTEDPDFQYWEELPCGIYSIMLQAAATGRTKDPVEILVKGRVYFHEWEDPFLKNLVAWDRSFINPGKFIQHPPHDLNLGHMDPVPTILGKLRQAVKNRTTDIRMDSKLHASTNDLSHESAVESDLVTPVAVLFSGGLDSMILAALADEYIDPNYGIDLLNVSFEGASAPDRISAISGLIELQQLSPSRKWRLVEVDADLTAMERHRSHLLSLICPSSTYMDLNIGTALWLAAKGEGWAQETPEGPNLEHKKVAFKSSARVLLVGAGADEQCGGYSRHRTKFRLGGWEALHEEMRIDMHRIWKRNLGRDDRCMADSGKEARFPFLDEDVVAALLGLPLWEIVDLQQPIGFGDKKILRQVAISLGLTGAASLPKRAIQFGSRIARESNKREFGSNRSANQASAGSAQLRELTPR</sequence>
<evidence type="ECO:0000256" key="5">
    <source>
        <dbReference type="SAM" id="SignalP"/>
    </source>
</evidence>
<dbReference type="Gene3D" id="3.40.50.620">
    <property type="entry name" value="HUPs"/>
    <property type="match status" value="1"/>
</dbReference>
<dbReference type="EMBL" id="OZ020099">
    <property type="protein sequence ID" value="CAK9271696.1"/>
    <property type="molecule type" value="Genomic_DNA"/>
</dbReference>
<evidence type="ECO:0000256" key="1">
    <source>
        <dbReference type="ARBA" id="ARBA00022605"/>
    </source>
</evidence>
<dbReference type="InterPro" id="IPR001962">
    <property type="entry name" value="Asn_synthase"/>
</dbReference>